<dbReference type="EnsemblMetazoa" id="AMIN008847-RA">
    <property type="protein sequence ID" value="AMIN008847-PA"/>
    <property type="gene ID" value="AMIN008847"/>
</dbReference>
<dbReference type="VEuPathDB" id="VectorBase:AMIN008847"/>
<protein>
    <submittedName>
        <fullName evidence="2">MADF domain-containing protein</fullName>
    </submittedName>
</protein>
<evidence type="ECO:0000259" key="1">
    <source>
        <dbReference type="PROSITE" id="PS51029"/>
    </source>
</evidence>
<dbReference type="SMART" id="SM00595">
    <property type="entry name" value="MADF"/>
    <property type="match status" value="1"/>
</dbReference>
<evidence type="ECO:0000313" key="2">
    <source>
        <dbReference type="EnsemblMetazoa" id="AMIN008847-PA"/>
    </source>
</evidence>
<dbReference type="PROSITE" id="PS51029">
    <property type="entry name" value="MADF"/>
    <property type="match status" value="1"/>
</dbReference>
<dbReference type="InterPro" id="IPR006578">
    <property type="entry name" value="MADF-dom"/>
</dbReference>
<dbReference type="Pfam" id="PF10545">
    <property type="entry name" value="MADF_DNA_bdg"/>
    <property type="match status" value="1"/>
</dbReference>
<name>A0A182WEQ1_9DIPT</name>
<reference evidence="2" key="2">
    <citation type="submission" date="2020-05" db="UniProtKB">
        <authorList>
            <consortium name="EnsemblMetazoa"/>
        </authorList>
    </citation>
    <scope>IDENTIFICATION</scope>
    <source>
        <strain evidence="2">MINIMUS1</strain>
    </source>
</reference>
<evidence type="ECO:0000313" key="3">
    <source>
        <dbReference type="Proteomes" id="UP000075920"/>
    </source>
</evidence>
<dbReference type="Proteomes" id="UP000075920">
    <property type="component" value="Unassembled WGS sequence"/>
</dbReference>
<organism evidence="2 3">
    <name type="scientific">Anopheles minimus</name>
    <dbReference type="NCBI Taxonomy" id="112268"/>
    <lineage>
        <taxon>Eukaryota</taxon>
        <taxon>Metazoa</taxon>
        <taxon>Ecdysozoa</taxon>
        <taxon>Arthropoda</taxon>
        <taxon>Hexapoda</taxon>
        <taxon>Insecta</taxon>
        <taxon>Pterygota</taxon>
        <taxon>Neoptera</taxon>
        <taxon>Endopterygota</taxon>
        <taxon>Diptera</taxon>
        <taxon>Nematocera</taxon>
        <taxon>Culicoidea</taxon>
        <taxon>Culicidae</taxon>
        <taxon>Anophelinae</taxon>
        <taxon>Anopheles</taxon>
    </lineage>
</organism>
<sequence>MVSKQASVIKPKPRAVCCWNLTCSDDVKRFIALVEKHPKLLARISLDRLLPEWEKLVPVTGVSAEDMASKWKRLCDKYRAELRAEMNAPAEFHSNWEFFHHMEFARNVEKKRIRARKDTPVQKPTIDVKRIKLEPSCPSSEPVQPRVLVVPAPGKPKPFNVNAISTPMVVDRPTQQPNVKTFIPIEKFRKVPKTIFTKQNIRTDLQQQTGRVNASRLQPVHRIPIPNLSFHGVMDAPDNDLDFLMIRIYPLLSTCPPNAKRFCYEKIQKFIVKLRKSVNGNSTAIDNNW</sequence>
<dbReference type="STRING" id="112268.A0A182WEQ1"/>
<accession>A0A182WEQ1</accession>
<dbReference type="AlphaFoldDB" id="A0A182WEQ1"/>
<proteinExistence type="predicted"/>
<reference evidence="3" key="1">
    <citation type="submission" date="2013-03" db="EMBL/GenBank/DDBJ databases">
        <title>The Genome Sequence of Anopheles minimus MINIMUS1.</title>
        <authorList>
            <consortium name="The Broad Institute Genomics Platform"/>
            <person name="Neafsey D.E."/>
            <person name="Walton C."/>
            <person name="Walker B."/>
            <person name="Young S.K."/>
            <person name="Zeng Q."/>
            <person name="Gargeya S."/>
            <person name="Fitzgerald M."/>
            <person name="Haas B."/>
            <person name="Abouelleil A."/>
            <person name="Allen A.W."/>
            <person name="Alvarado L."/>
            <person name="Arachchi H.M."/>
            <person name="Berlin A.M."/>
            <person name="Chapman S.B."/>
            <person name="Gainer-Dewar J."/>
            <person name="Goldberg J."/>
            <person name="Griggs A."/>
            <person name="Gujja S."/>
            <person name="Hansen M."/>
            <person name="Howarth C."/>
            <person name="Imamovic A."/>
            <person name="Ireland A."/>
            <person name="Larimer J."/>
            <person name="McCowan C."/>
            <person name="Murphy C."/>
            <person name="Pearson M."/>
            <person name="Poon T.W."/>
            <person name="Priest M."/>
            <person name="Roberts A."/>
            <person name="Saif S."/>
            <person name="Shea T."/>
            <person name="Sisk P."/>
            <person name="Sykes S."/>
            <person name="Wortman J."/>
            <person name="Nusbaum C."/>
            <person name="Birren B."/>
        </authorList>
    </citation>
    <scope>NUCLEOTIDE SEQUENCE [LARGE SCALE GENOMIC DNA]</scope>
    <source>
        <strain evidence="3">MINIMUS1</strain>
    </source>
</reference>
<feature type="domain" description="MADF" evidence="1">
    <location>
        <begin position="29"/>
        <end position="110"/>
    </location>
</feature>
<keyword evidence="3" id="KW-1185">Reference proteome</keyword>